<keyword evidence="2" id="KW-1185">Reference proteome</keyword>
<dbReference type="RefSeq" id="WP_126017852.1">
    <property type="nucleotide sequence ID" value="NZ_CP034437.1"/>
</dbReference>
<dbReference type="Gene3D" id="2.60.120.620">
    <property type="entry name" value="q2cbj1_9rhob like domain"/>
    <property type="match status" value="1"/>
</dbReference>
<organism evidence="1 2">
    <name type="scientific">Paenibacillus albus</name>
    <dbReference type="NCBI Taxonomy" id="2495582"/>
    <lineage>
        <taxon>Bacteria</taxon>
        <taxon>Bacillati</taxon>
        <taxon>Bacillota</taxon>
        <taxon>Bacilli</taxon>
        <taxon>Bacillales</taxon>
        <taxon>Paenibacillaceae</taxon>
        <taxon>Paenibacillus</taxon>
    </lineage>
</organism>
<dbReference type="InterPro" id="IPR008775">
    <property type="entry name" value="Phytyl_CoA_dOase-like"/>
</dbReference>
<evidence type="ECO:0000313" key="1">
    <source>
        <dbReference type="EMBL" id="AZN42154.1"/>
    </source>
</evidence>
<dbReference type="Pfam" id="PF05721">
    <property type="entry name" value="PhyH"/>
    <property type="match status" value="1"/>
</dbReference>
<dbReference type="GO" id="GO:0016706">
    <property type="term" value="F:2-oxoglutarate-dependent dioxygenase activity"/>
    <property type="evidence" value="ECO:0007669"/>
    <property type="project" value="UniProtKB-ARBA"/>
</dbReference>
<dbReference type="OrthoDB" id="976214at2"/>
<dbReference type="Proteomes" id="UP000272528">
    <property type="component" value="Chromosome"/>
</dbReference>
<proteinExistence type="predicted"/>
<gene>
    <name evidence="1" type="ORF">EJC50_22580</name>
</gene>
<evidence type="ECO:0008006" key="3">
    <source>
        <dbReference type="Google" id="ProtNLM"/>
    </source>
</evidence>
<name>A0A3Q8X8R7_9BACL</name>
<dbReference type="GO" id="GO:0005506">
    <property type="term" value="F:iron ion binding"/>
    <property type="evidence" value="ECO:0007669"/>
    <property type="project" value="UniProtKB-ARBA"/>
</dbReference>
<dbReference type="SUPFAM" id="SSF51197">
    <property type="entry name" value="Clavaminate synthase-like"/>
    <property type="match status" value="1"/>
</dbReference>
<protein>
    <recommendedName>
        <fullName evidence="3">Phytanoyl-CoA dioxygenase family protein</fullName>
    </recommendedName>
</protein>
<dbReference type="PANTHER" id="PTHR20883">
    <property type="entry name" value="PHYTANOYL-COA DIOXYGENASE DOMAIN CONTAINING 1"/>
    <property type="match status" value="1"/>
</dbReference>
<sequence>MSTFKVTEQQQAFFDTFGYLVFRGLMQDRIMEITEEFDQVFHKHGGNFNGKPHNFKKTSTIVAFLGHSEKLASLLDDPRVHNICSTLLGEDYNYLTSAGNKYVGDTGWHSDTTMDKKWPGNLKSINLSFYLDPVTRETGALRIIPGSQFIGDQFTERLKAQIHTADMQGQWGVDRTELPAIPIDIRPGDLLVFNNYVKHAAFGGGNNRRVLLINFSRHYTDEHMDELQEYVSTFAPYWVEELHGEAVLTGASEERMRHLRQIQDNQAHLPALARAARIASSQS</sequence>
<dbReference type="EMBL" id="CP034437">
    <property type="protein sequence ID" value="AZN42154.1"/>
    <property type="molecule type" value="Genomic_DNA"/>
</dbReference>
<accession>A0A3Q8X8R7</accession>
<evidence type="ECO:0000313" key="2">
    <source>
        <dbReference type="Proteomes" id="UP000272528"/>
    </source>
</evidence>
<dbReference type="KEGG" id="palb:EJC50_22580"/>
<dbReference type="AlphaFoldDB" id="A0A3Q8X8R7"/>
<dbReference type="PANTHER" id="PTHR20883:SF46">
    <property type="entry name" value="PHYTANOYL-COA HYDROXYLASE"/>
    <property type="match status" value="1"/>
</dbReference>
<reference evidence="2" key="1">
    <citation type="submission" date="2018-12" db="EMBL/GenBank/DDBJ databases">
        <title>Genome sequence of Peanibacillus sp.</title>
        <authorList>
            <person name="Subramani G."/>
            <person name="Srinivasan S."/>
            <person name="Kim M.K."/>
        </authorList>
    </citation>
    <scope>NUCLEOTIDE SEQUENCE [LARGE SCALE GENOMIC DNA]</scope>
    <source>
        <strain evidence="2">18JY67-1</strain>
    </source>
</reference>